<keyword evidence="11" id="KW-1185">Reference proteome</keyword>
<keyword evidence="3 7" id="KW-0479">Metal-binding</keyword>
<proteinExistence type="inferred from homology"/>
<keyword evidence="5" id="KW-0560">Oxidoreductase</keyword>
<evidence type="ECO:0000259" key="8">
    <source>
        <dbReference type="Pfam" id="PF00107"/>
    </source>
</evidence>
<dbReference type="InterPro" id="IPR002328">
    <property type="entry name" value="ADH_Zn_CS"/>
</dbReference>
<evidence type="ECO:0000256" key="1">
    <source>
        <dbReference type="ARBA" id="ARBA00001947"/>
    </source>
</evidence>
<dbReference type="InterPro" id="IPR011032">
    <property type="entry name" value="GroES-like_sf"/>
</dbReference>
<comment type="caution">
    <text evidence="10">The sequence shown here is derived from an EMBL/GenBank/DDBJ whole genome shotgun (WGS) entry which is preliminary data.</text>
</comment>
<name>A0AAW1PIH7_9CHLO</name>
<dbReference type="Pfam" id="PF08240">
    <property type="entry name" value="ADH_N"/>
    <property type="match status" value="1"/>
</dbReference>
<gene>
    <name evidence="10" type="ORF">WJX72_005195</name>
</gene>
<evidence type="ECO:0008006" key="12">
    <source>
        <dbReference type="Google" id="ProtNLM"/>
    </source>
</evidence>
<dbReference type="GO" id="GO:0016616">
    <property type="term" value="F:oxidoreductase activity, acting on the CH-OH group of donors, NAD or NADP as acceptor"/>
    <property type="evidence" value="ECO:0007669"/>
    <property type="project" value="InterPro"/>
</dbReference>
<dbReference type="Gene3D" id="3.40.50.720">
    <property type="entry name" value="NAD(P)-binding Rossmann-like Domain"/>
    <property type="match status" value="1"/>
</dbReference>
<evidence type="ECO:0000256" key="4">
    <source>
        <dbReference type="ARBA" id="ARBA00022833"/>
    </source>
</evidence>
<keyword evidence="4 7" id="KW-0862">Zinc</keyword>
<dbReference type="SUPFAM" id="SSF51735">
    <property type="entry name" value="NAD(P)-binding Rossmann-fold domains"/>
    <property type="match status" value="1"/>
</dbReference>
<evidence type="ECO:0000313" key="11">
    <source>
        <dbReference type="Proteomes" id="UP001489004"/>
    </source>
</evidence>
<accession>A0AAW1PIH7</accession>
<dbReference type="PANTHER" id="PTHR43161:SF9">
    <property type="entry name" value="SORBITOL DEHYDROGENASE"/>
    <property type="match status" value="1"/>
</dbReference>
<dbReference type="InterPro" id="IPR036291">
    <property type="entry name" value="NAD(P)-bd_dom_sf"/>
</dbReference>
<dbReference type="Gene3D" id="3.90.180.10">
    <property type="entry name" value="Medium-chain alcohol dehydrogenases, catalytic domain"/>
    <property type="match status" value="1"/>
</dbReference>
<evidence type="ECO:0000256" key="2">
    <source>
        <dbReference type="ARBA" id="ARBA00008072"/>
    </source>
</evidence>
<dbReference type="GO" id="GO:0008270">
    <property type="term" value="F:zinc ion binding"/>
    <property type="evidence" value="ECO:0007669"/>
    <property type="project" value="InterPro"/>
</dbReference>
<evidence type="ECO:0000256" key="6">
    <source>
        <dbReference type="ARBA" id="ARBA00023027"/>
    </source>
</evidence>
<evidence type="ECO:0000256" key="3">
    <source>
        <dbReference type="ARBA" id="ARBA00022723"/>
    </source>
</evidence>
<sequence length="320" mass="33908">MKAIGICGSDIKYLKKGKIGPFELTSPMVIGHESAGTVAQVGPGVKGLTVGDRVALEPGIPCWTSKRSREGRYNLDPAVKFFATPPHHGSLCQYVDHPAPFCYRLPESVSHEEGAMIEPLSVGVHACRRAGVSPGKSVAVLGAGPIGLVALLAAKAFGADSIAITDVKQDNLRLATRLGASMALCHPTNASPRDIAASLKAALPPDGPEIVIDCVGFESTMETALEACMAGGKVVLVGLGADKMNLSMEHVSSKELDIMGSFRYANTYPMCLAMIESKHVDVKPLITHRFGFSESELLQGFDTAYRAAETKAIKVMFNLD</sequence>
<dbReference type="EMBL" id="JALJOR010000012">
    <property type="protein sequence ID" value="KAK9807644.1"/>
    <property type="molecule type" value="Genomic_DNA"/>
</dbReference>
<dbReference type="Pfam" id="PF00107">
    <property type="entry name" value="ADH_zinc_N"/>
    <property type="match status" value="1"/>
</dbReference>
<organism evidence="10 11">
    <name type="scientific">[Myrmecia] bisecta</name>
    <dbReference type="NCBI Taxonomy" id="41462"/>
    <lineage>
        <taxon>Eukaryota</taxon>
        <taxon>Viridiplantae</taxon>
        <taxon>Chlorophyta</taxon>
        <taxon>core chlorophytes</taxon>
        <taxon>Trebouxiophyceae</taxon>
        <taxon>Trebouxiales</taxon>
        <taxon>Trebouxiaceae</taxon>
        <taxon>Myrmecia</taxon>
    </lineage>
</organism>
<dbReference type="CDD" id="cd05285">
    <property type="entry name" value="sorbitol_DH"/>
    <property type="match status" value="1"/>
</dbReference>
<dbReference type="SUPFAM" id="SSF50129">
    <property type="entry name" value="GroES-like"/>
    <property type="match status" value="1"/>
</dbReference>
<reference evidence="10 11" key="1">
    <citation type="journal article" date="2024" name="Nat. Commun.">
        <title>Phylogenomics reveals the evolutionary origins of lichenization in chlorophyte algae.</title>
        <authorList>
            <person name="Puginier C."/>
            <person name="Libourel C."/>
            <person name="Otte J."/>
            <person name="Skaloud P."/>
            <person name="Haon M."/>
            <person name="Grisel S."/>
            <person name="Petersen M."/>
            <person name="Berrin J.G."/>
            <person name="Delaux P.M."/>
            <person name="Dal Grande F."/>
            <person name="Keller J."/>
        </authorList>
    </citation>
    <scope>NUCLEOTIDE SEQUENCE [LARGE SCALE GENOMIC DNA]</scope>
    <source>
        <strain evidence="10 11">SAG 2043</strain>
    </source>
</reference>
<dbReference type="InterPro" id="IPR013149">
    <property type="entry name" value="ADH-like_C"/>
</dbReference>
<protein>
    <recommendedName>
        <fullName evidence="12">Sorbitol dehydrogenase</fullName>
    </recommendedName>
</protein>
<comment type="cofactor">
    <cofactor evidence="1 7">
        <name>Zn(2+)</name>
        <dbReference type="ChEBI" id="CHEBI:29105"/>
    </cofactor>
</comment>
<feature type="domain" description="Alcohol dehydrogenase-like C-terminal" evidence="8">
    <location>
        <begin position="145"/>
        <end position="276"/>
    </location>
</feature>
<keyword evidence="6" id="KW-0520">NAD</keyword>
<dbReference type="PANTHER" id="PTHR43161">
    <property type="entry name" value="SORBITOL DEHYDROGENASE"/>
    <property type="match status" value="1"/>
</dbReference>
<dbReference type="Proteomes" id="UP001489004">
    <property type="component" value="Unassembled WGS sequence"/>
</dbReference>
<dbReference type="PROSITE" id="PS00059">
    <property type="entry name" value="ADH_ZINC"/>
    <property type="match status" value="1"/>
</dbReference>
<feature type="domain" description="Alcohol dehydrogenase-like N-terminal" evidence="9">
    <location>
        <begin position="1"/>
        <end position="107"/>
    </location>
</feature>
<evidence type="ECO:0000259" key="9">
    <source>
        <dbReference type="Pfam" id="PF08240"/>
    </source>
</evidence>
<evidence type="ECO:0000256" key="7">
    <source>
        <dbReference type="RuleBase" id="RU361277"/>
    </source>
</evidence>
<evidence type="ECO:0000256" key="5">
    <source>
        <dbReference type="ARBA" id="ARBA00023002"/>
    </source>
</evidence>
<dbReference type="FunFam" id="3.40.50.720:FF:000068">
    <property type="entry name" value="Sorbitol dehydrogenase"/>
    <property type="match status" value="1"/>
</dbReference>
<dbReference type="InterPro" id="IPR013154">
    <property type="entry name" value="ADH-like_N"/>
</dbReference>
<evidence type="ECO:0000313" key="10">
    <source>
        <dbReference type="EMBL" id="KAK9807644.1"/>
    </source>
</evidence>
<comment type="similarity">
    <text evidence="2 7">Belongs to the zinc-containing alcohol dehydrogenase family.</text>
</comment>
<dbReference type="AlphaFoldDB" id="A0AAW1PIH7"/>
<dbReference type="InterPro" id="IPR045306">
    <property type="entry name" value="SDH-like"/>
</dbReference>